<sequence length="206" mass="23662">MQCREHLFKILVIGDGKVGKTSIVNRYANDKFSKDYRMTVGVDFTMKVVQWSDTDTVRLQLWDIAGQERFISMTRIYYKEASGCVVAFDVTNFNSFCSCINWKKDLDSKAMLPSGALVPCILLANKCDLADWAVTKERIEQFSQEHGFIGWMETSAKDNKNISESVRYLVDHIMMSHSKDSWPQEKKEDCVNLERTVPENNEQGCC</sequence>
<dbReference type="SMART" id="SM00175">
    <property type="entry name" value="RAB"/>
    <property type="match status" value="1"/>
</dbReference>
<evidence type="ECO:0000256" key="4">
    <source>
        <dbReference type="ARBA" id="ARBA00023288"/>
    </source>
</evidence>
<comment type="similarity">
    <text evidence="1 7">Belongs to the small GTPase superfamily. Rab family.</text>
</comment>
<dbReference type="GO" id="GO:0005525">
    <property type="term" value="F:GTP binding"/>
    <property type="evidence" value="ECO:0007669"/>
    <property type="project" value="UniProtKB-UniRule"/>
</dbReference>
<dbReference type="Pfam" id="PF00071">
    <property type="entry name" value="Ras"/>
    <property type="match status" value="1"/>
</dbReference>
<dbReference type="CDD" id="cd04107">
    <property type="entry name" value="Rab32_Rab38"/>
    <property type="match status" value="1"/>
</dbReference>
<dbReference type="SMART" id="SM00174">
    <property type="entry name" value="RHO"/>
    <property type="match status" value="1"/>
</dbReference>
<dbReference type="PROSITE" id="PS51419">
    <property type="entry name" value="RAB"/>
    <property type="match status" value="1"/>
</dbReference>
<dbReference type="GO" id="GO:0005802">
    <property type="term" value="C:trans-Golgi network"/>
    <property type="evidence" value="ECO:0007669"/>
    <property type="project" value="UniProtKB-UniRule"/>
</dbReference>
<proteinExistence type="inferred from homology"/>
<reference evidence="8 9" key="1">
    <citation type="submission" date="2020-06" db="EMBL/GenBank/DDBJ databases">
        <authorList>
            <consortium name="Wellcome Sanger Institute Data Sharing"/>
        </authorList>
    </citation>
    <scope>NUCLEOTIDE SEQUENCE [LARGE SCALE GENOMIC DNA]</scope>
</reference>
<dbReference type="PRINTS" id="PR00449">
    <property type="entry name" value="RASTRNSFRMNG"/>
</dbReference>
<dbReference type="GO" id="GO:0003924">
    <property type="term" value="F:GTPase activity"/>
    <property type="evidence" value="ECO:0007669"/>
    <property type="project" value="UniProtKB-UniRule"/>
</dbReference>
<dbReference type="GO" id="GO:0045335">
    <property type="term" value="C:phagocytic vesicle"/>
    <property type="evidence" value="ECO:0007669"/>
    <property type="project" value="TreeGrafter"/>
</dbReference>
<dbReference type="InterPro" id="IPR005225">
    <property type="entry name" value="Small_GTP-bd"/>
</dbReference>
<dbReference type="InterPro" id="IPR001806">
    <property type="entry name" value="Small_GTPase"/>
</dbReference>
<keyword evidence="9" id="KW-1185">Reference proteome</keyword>
<dbReference type="NCBIfam" id="TIGR00231">
    <property type="entry name" value="small_GTP"/>
    <property type="match status" value="1"/>
</dbReference>
<evidence type="ECO:0000256" key="2">
    <source>
        <dbReference type="ARBA" id="ARBA00022741"/>
    </source>
</evidence>
<dbReference type="InterPro" id="IPR030697">
    <property type="entry name" value="Rab29/Rab38/Rab32"/>
</dbReference>
<reference evidence="8" key="2">
    <citation type="submission" date="2025-08" db="UniProtKB">
        <authorList>
            <consortium name="Ensembl"/>
        </authorList>
    </citation>
    <scope>IDENTIFICATION</scope>
</reference>
<dbReference type="PROSITE" id="PS51421">
    <property type="entry name" value="RAS"/>
    <property type="match status" value="1"/>
</dbReference>
<evidence type="ECO:0000256" key="5">
    <source>
        <dbReference type="ARBA" id="ARBA00023289"/>
    </source>
</evidence>
<name>A0AAY4CER5_9TELE</name>
<dbReference type="GO" id="GO:0090385">
    <property type="term" value="P:phagosome-lysosome fusion"/>
    <property type="evidence" value="ECO:0007669"/>
    <property type="project" value="TreeGrafter"/>
</dbReference>
<evidence type="ECO:0000256" key="3">
    <source>
        <dbReference type="ARBA" id="ARBA00023134"/>
    </source>
</evidence>
<dbReference type="SMART" id="SM00173">
    <property type="entry name" value="RAS"/>
    <property type="match status" value="1"/>
</dbReference>
<accession>A0AAY4CER5</accession>
<keyword evidence="3 7" id="KW-0342">GTP-binding</keyword>
<gene>
    <name evidence="8" type="primary">RAB29</name>
</gene>
<dbReference type="SMART" id="SM00176">
    <property type="entry name" value="RAN"/>
    <property type="match status" value="1"/>
</dbReference>
<keyword evidence="2 7" id="KW-0547">Nucleotide-binding</keyword>
<dbReference type="FunFam" id="3.40.50.300:FF:000222">
    <property type="entry name" value="RAB32, member RAS oncogene family"/>
    <property type="match status" value="1"/>
</dbReference>
<keyword evidence="4 7" id="KW-0449">Lipoprotein</keyword>
<dbReference type="GO" id="GO:0005764">
    <property type="term" value="C:lysosome"/>
    <property type="evidence" value="ECO:0007669"/>
    <property type="project" value="TreeGrafter"/>
</dbReference>
<organism evidence="8 9">
    <name type="scientific">Denticeps clupeoides</name>
    <name type="common">denticle herring</name>
    <dbReference type="NCBI Taxonomy" id="299321"/>
    <lineage>
        <taxon>Eukaryota</taxon>
        <taxon>Metazoa</taxon>
        <taxon>Chordata</taxon>
        <taxon>Craniata</taxon>
        <taxon>Vertebrata</taxon>
        <taxon>Euteleostomi</taxon>
        <taxon>Actinopterygii</taxon>
        <taxon>Neopterygii</taxon>
        <taxon>Teleostei</taxon>
        <taxon>Clupei</taxon>
        <taxon>Clupeiformes</taxon>
        <taxon>Denticipitoidei</taxon>
        <taxon>Denticipitidae</taxon>
        <taxon>Denticeps</taxon>
    </lineage>
</organism>
<dbReference type="Proteomes" id="UP000694580">
    <property type="component" value="Chromosome 10"/>
</dbReference>
<dbReference type="GO" id="GO:0005770">
    <property type="term" value="C:late endosome"/>
    <property type="evidence" value="ECO:0007669"/>
    <property type="project" value="TreeGrafter"/>
</dbReference>
<comment type="subcellular location">
    <subcellularLocation>
        <location evidence="6">Endomembrane system</location>
        <topology evidence="6">Lipid-anchor</topology>
        <orientation evidence="6">Cytoplasmic side</orientation>
    </subcellularLocation>
    <subcellularLocation>
        <location evidence="7">Membrane</location>
        <topology evidence="7">Lipid-anchor</topology>
    </subcellularLocation>
</comment>
<dbReference type="GeneTree" id="ENSGT00940000159363"/>
<protein>
    <recommendedName>
        <fullName evidence="7">Ras-related protein Rab</fullName>
    </recommendedName>
</protein>
<dbReference type="Ensembl" id="ENSDCDT00010039097.1">
    <property type="protein sequence ID" value="ENSDCDP00010031587.1"/>
    <property type="gene ID" value="ENSDCDG00010020126.1"/>
</dbReference>
<dbReference type="AlphaFoldDB" id="A0AAY4CER5"/>
<evidence type="ECO:0000256" key="7">
    <source>
        <dbReference type="RuleBase" id="RU367128"/>
    </source>
</evidence>
<dbReference type="GO" id="GO:0008333">
    <property type="term" value="P:endosome to lysosome transport"/>
    <property type="evidence" value="ECO:0007669"/>
    <property type="project" value="TreeGrafter"/>
</dbReference>
<dbReference type="PROSITE" id="PS51420">
    <property type="entry name" value="RHO"/>
    <property type="match status" value="1"/>
</dbReference>
<evidence type="ECO:0000256" key="1">
    <source>
        <dbReference type="ARBA" id="ARBA00006270"/>
    </source>
</evidence>
<comment type="function">
    <text evidence="7">The small GTPases Rab are key regulators in vesicle trafficking.</text>
</comment>
<dbReference type="GO" id="GO:0016020">
    <property type="term" value="C:membrane"/>
    <property type="evidence" value="ECO:0007669"/>
    <property type="project" value="UniProtKB-SubCell"/>
</dbReference>
<dbReference type="PANTHER" id="PTHR47981:SF42">
    <property type="entry name" value="RAS-RELATED PROTEIN RAB-7L1-LIKE ISOFORM X1"/>
    <property type="match status" value="1"/>
</dbReference>
<evidence type="ECO:0000256" key="6">
    <source>
        <dbReference type="ARBA" id="ARBA00046278"/>
    </source>
</evidence>
<dbReference type="InterPro" id="IPR027417">
    <property type="entry name" value="P-loop_NTPase"/>
</dbReference>
<evidence type="ECO:0000313" key="9">
    <source>
        <dbReference type="Proteomes" id="UP000694580"/>
    </source>
</evidence>
<evidence type="ECO:0000313" key="8">
    <source>
        <dbReference type="Ensembl" id="ENSDCDP00010031587.1"/>
    </source>
</evidence>
<reference evidence="8" key="3">
    <citation type="submission" date="2025-09" db="UniProtKB">
        <authorList>
            <consortium name="Ensembl"/>
        </authorList>
    </citation>
    <scope>IDENTIFICATION</scope>
</reference>
<dbReference type="Gene3D" id="3.40.50.300">
    <property type="entry name" value="P-loop containing nucleotide triphosphate hydrolases"/>
    <property type="match status" value="1"/>
</dbReference>
<keyword evidence="5 7" id="KW-0636">Prenylation</keyword>
<keyword evidence="7" id="KW-0472">Membrane</keyword>
<dbReference type="SUPFAM" id="SSF52540">
    <property type="entry name" value="P-loop containing nucleoside triphosphate hydrolases"/>
    <property type="match status" value="1"/>
</dbReference>
<dbReference type="PANTHER" id="PTHR47981">
    <property type="entry name" value="RAB FAMILY"/>
    <property type="match status" value="1"/>
</dbReference>